<dbReference type="RefSeq" id="WP_148064903.1">
    <property type="nucleotide sequence ID" value="NZ_VRYZ01000006.1"/>
</dbReference>
<feature type="binding site" evidence="7">
    <location>
        <position position="221"/>
    </location>
    <ligand>
        <name>Fe cation</name>
        <dbReference type="ChEBI" id="CHEBI:24875"/>
    </ligand>
</feature>
<dbReference type="NCBIfam" id="NF010657">
    <property type="entry name" value="PRK14056.1"/>
    <property type="match status" value="1"/>
</dbReference>
<dbReference type="InterPro" id="IPR036951">
    <property type="entry name" value="ArAA_hydroxylase_sf"/>
</dbReference>
<dbReference type="AlphaFoldDB" id="A0A5C8ZSE0"/>
<gene>
    <name evidence="9" type="ORF">FVW59_13600</name>
</gene>
<dbReference type="GO" id="GO:0016714">
    <property type="term" value="F:oxidoreductase activity, acting on paired donors, with incorporation or reduction of molecular oxygen, reduced pteridine as one donor, and incorporation of one atom of oxygen"/>
    <property type="evidence" value="ECO:0007669"/>
    <property type="project" value="InterPro"/>
</dbReference>
<evidence type="ECO:0000256" key="4">
    <source>
        <dbReference type="ARBA" id="ARBA00023002"/>
    </source>
</evidence>
<sequence length="585" mass="64479">MQGGIQQQDIVASLPAHLQPFVKLQDYNRYTPRDHAVWRFIMLQLTRQLRDTAHPVYLEGLARTGIALDHIPSIDEMNAALAALGWRAVVVDGFIPPAIFMEFQALKVLVIALDMRSVDHIFYTPAPDIVHESAGHAPFIVDVDYAEFLQRFGEVGMKAISTRYDFEVYEAVRHLSIVKECPSSTEGDIRAAQQALETVLAREEEPSEAALLTRLHWWTVEYGLVGEMDDYRIFGAGLLSSLGESRHCLDDGRVAKLPLTVNAVTFPYDITSEQPQLFVTKSCRHLSQVLEEFANGMCFRRGGAVSLRTAIAAGTVCTAQFDSGMQVSGCMEEVVCDAVGNPVYLRTVGPTQLAWRDREIYGQGVEAHAEGFGSPIGLLKDFSRCLSDYTVDELKAHDIVLGERVRLEFLSGITVQGKLCHIVRQEHRNLILSFEDCTVTDLDGRVLFAPDWGRYDMAVGARVESVYGGSADRDRYRLYKAPSRHSAPAAARDEALMALYARVADAAQQGRSDWAALAAACNDYPDEWLLQHELLNALPAGDGTAGLREQLQSSLAGVAARRPELAELVSLAGARPEARATRAAS</sequence>
<dbReference type="InterPro" id="IPR001273">
    <property type="entry name" value="ArAA_hydroxylase"/>
</dbReference>
<evidence type="ECO:0000256" key="5">
    <source>
        <dbReference type="ARBA" id="ARBA00023004"/>
    </source>
</evidence>
<keyword evidence="5 7" id="KW-0408">Iron</keyword>
<dbReference type="SUPFAM" id="SSF56534">
    <property type="entry name" value="Aromatic aminoacid monoxygenases, catalytic and oligomerization domains"/>
    <property type="match status" value="1"/>
</dbReference>
<keyword evidence="6" id="KW-0503">Monooxygenase</keyword>
<dbReference type="GO" id="GO:0005506">
    <property type="term" value="F:iron ion binding"/>
    <property type="evidence" value="ECO:0007669"/>
    <property type="project" value="InterPro"/>
</dbReference>
<organism evidence="9 10">
    <name type="scientific">Parahaliea aestuarii</name>
    <dbReference type="NCBI Taxonomy" id="1852021"/>
    <lineage>
        <taxon>Bacteria</taxon>
        <taxon>Pseudomonadati</taxon>
        <taxon>Pseudomonadota</taxon>
        <taxon>Gammaproteobacteria</taxon>
        <taxon>Cellvibrionales</taxon>
        <taxon>Halieaceae</taxon>
        <taxon>Parahaliea</taxon>
    </lineage>
</organism>
<feature type="domain" description="Biopterin-dependent aromatic amino acid hydroxylase family profile" evidence="8">
    <location>
        <begin position="1"/>
        <end position="343"/>
    </location>
</feature>
<reference evidence="9 10" key="1">
    <citation type="submission" date="2019-08" db="EMBL/GenBank/DDBJ databases">
        <title>Parahaliea maris sp. nov., isolated from the surface seawater.</title>
        <authorList>
            <person name="Liu Y."/>
        </authorList>
    </citation>
    <scope>NUCLEOTIDE SEQUENCE [LARGE SCALE GENOMIC DNA]</scope>
    <source>
        <strain evidence="9 10">S2-26</strain>
    </source>
</reference>
<evidence type="ECO:0000313" key="10">
    <source>
        <dbReference type="Proteomes" id="UP000321933"/>
    </source>
</evidence>
<feature type="binding site" evidence="7">
    <location>
        <position position="131"/>
    </location>
    <ligand>
        <name>Fe cation</name>
        <dbReference type="ChEBI" id="CHEBI:24875"/>
    </ligand>
</feature>
<proteinExistence type="inferred from homology"/>
<name>A0A5C8ZSE0_9GAMM</name>
<keyword evidence="4" id="KW-0560">Oxidoreductase</keyword>
<evidence type="ECO:0000259" key="8">
    <source>
        <dbReference type="PROSITE" id="PS51410"/>
    </source>
</evidence>
<dbReference type="Gene3D" id="1.10.800.10">
    <property type="entry name" value="Aromatic amino acid hydroxylase"/>
    <property type="match status" value="1"/>
</dbReference>
<accession>A0A5C8ZSE0</accession>
<dbReference type="PROSITE" id="PS51410">
    <property type="entry name" value="BH4_AAA_HYDROXYL_2"/>
    <property type="match status" value="1"/>
</dbReference>
<comment type="similarity">
    <text evidence="2">Belongs to the biopterin-dependent aromatic amino acid hydroxylase family.</text>
</comment>
<dbReference type="GO" id="GO:0009072">
    <property type="term" value="P:aromatic amino acid metabolic process"/>
    <property type="evidence" value="ECO:0007669"/>
    <property type="project" value="InterPro"/>
</dbReference>
<dbReference type="Proteomes" id="UP000321933">
    <property type="component" value="Unassembled WGS sequence"/>
</dbReference>
<keyword evidence="3 7" id="KW-0479">Metal-binding</keyword>
<evidence type="ECO:0000256" key="1">
    <source>
        <dbReference type="ARBA" id="ARBA00001954"/>
    </source>
</evidence>
<comment type="caution">
    <text evidence="9">The sequence shown here is derived from an EMBL/GenBank/DDBJ whole genome shotgun (WGS) entry which is preliminary data.</text>
</comment>
<comment type="cofactor">
    <cofactor evidence="1 7">
        <name>Fe(2+)</name>
        <dbReference type="ChEBI" id="CHEBI:29033"/>
    </cofactor>
</comment>
<evidence type="ECO:0000256" key="2">
    <source>
        <dbReference type="ARBA" id="ARBA00009712"/>
    </source>
</evidence>
<dbReference type="EMBL" id="VRYZ01000006">
    <property type="protein sequence ID" value="TXS90377.1"/>
    <property type="molecule type" value="Genomic_DNA"/>
</dbReference>
<keyword evidence="10" id="KW-1185">Reference proteome</keyword>
<protein>
    <submittedName>
        <fullName evidence="9">Aromatic amino acid hydroxylase</fullName>
    </submittedName>
</protein>
<evidence type="ECO:0000256" key="7">
    <source>
        <dbReference type="PIRSR" id="PIRSR601273-2"/>
    </source>
</evidence>
<dbReference type="OrthoDB" id="9780502at2"/>
<dbReference type="InterPro" id="IPR036329">
    <property type="entry name" value="Aro-AA_hydroxylase_C_sf"/>
</dbReference>
<evidence type="ECO:0000256" key="6">
    <source>
        <dbReference type="ARBA" id="ARBA00023033"/>
    </source>
</evidence>
<evidence type="ECO:0000256" key="3">
    <source>
        <dbReference type="ARBA" id="ARBA00022723"/>
    </source>
</evidence>
<feature type="binding site" evidence="7">
    <location>
        <position position="136"/>
    </location>
    <ligand>
        <name>Fe cation</name>
        <dbReference type="ChEBI" id="CHEBI:24875"/>
    </ligand>
</feature>
<evidence type="ECO:0000313" key="9">
    <source>
        <dbReference type="EMBL" id="TXS90377.1"/>
    </source>
</evidence>
<dbReference type="PANTHER" id="PTHR11473">
    <property type="entry name" value="AROMATIC AMINO ACID HYDROXYLASE"/>
    <property type="match status" value="1"/>
</dbReference>
<dbReference type="PANTHER" id="PTHR11473:SF24">
    <property type="entry name" value="PHENYLALANINE-4-HYDROXYLASE"/>
    <property type="match status" value="1"/>
</dbReference>
<dbReference type="Pfam" id="PF00351">
    <property type="entry name" value="Biopterin_H"/>
    <property type="match status" value="2"/>
</dbReference>
<dbReference type="InterPro" id="IPR019774">
    <property type="entry name" value="Aromatic-AA_hydroxylase_C"/>
</dbReference>